<comment type="similarity">
    <text evidence="1">Belongs to the KptA/TPT1 family.</text>
</comment>
<dbReference type="PANTHER" id="PTHR12684">
    <property type="entry name" value="PUTATIVE PHOSPHOTRANSFERASE"/>
    <property type="match status" value="1"/>
</dbReference>
<evidence type="ECO:0000256" key="3">
    <source>
        <dbReference type="ARBA" id="ARBA00023027"/>
    </source>
</evidence>
<evidence type="ECO:0000256" key="4">
    <source>
        <dbReference type="SAM" id="MobiDB-lite"/>
    </source>
</evidence>
<reference evidence="5 6" key="1">
    <citation type="submission" date="2018-09" db="EMBL/GenBank/DDBJ databases">
        <title>Micromonospora sp. nov. MS1-9, isolated from a root of Musa sp.</title>
        <authorList>
            <person name="Kuncharoen N."/>
            <person name="Kudo T."/>
            <person name="Ohkuma M."/>
            <person name="Yuki M."/>
            <person name="Tanasupawat S."/>
        </authorList>
    </citation>
    <scope>NUCLEOTIDE SEQUENCE [LARGE SCALE GENOMIC DNA]</scope>
    <source>
        <strain evidence="5 6">MS1-9</strain>
    </source>
</reference>
<keyword evidence="3" id="KW-0520">NAD</keyword>
<feature type="region of interest" description="Disordered" evidence="4">
    <location>
        <begin position="1"/>
        <end position="28"/>
    </location>
</feature>
<dbReference type="SUPFAM" id="SSF56399">
    <property type="entry name" value="ADP-ribosylation"/>
    <property type="match status" value="1"/>
</dbReference>
<dbReference type="EMBL" id="RAZT01000006">
    <property type="protein sequence ID" value="RKN32138.1"/>
    <property type="molecule type" value="Genomic_DNA"/>
</dbReference>
<evidence type="ECO:0000313" key="5">
    <source>
        <dbReference type="EMBL" id="RKN32138.1"/>
    </source>
</evidence>
<protein>
    <submittedName>
        <fullName evidence="5">Uncharacterized protein</fullName>
    </submittedName>
</protein>
<dbReference type="AlphaFoldDB" id="A0A3A9Y470"/>
<dbReference type="GO" id="GO:0006388">
    <property type="term" value="P:tRNA splicing, via endonucleolytic cleavage and ligation"/>
    <property type="evidence" value="ECO:0007669"/>
    <property type="project" value="TreeGrafter"/>
</dbReference>
<sequence>MNSDFGSPHNPKSILYGVDMDSRAQVPSPGDIARRIRQRTANSPGSSATTFHHLQDVVRRPAIMNPVETATSLADEAKDLEWIIDQLGLKSLSEALIDCFRRDEASPLAALLSADASASEVVGLWEQHLNSGRMSVLEMLAFERWFSLHPSAIAMDLPGGMQFEKTLHVCRQHVGLALYEHARDVNWRRPFVFTRTLALAREYLQRVVAEAHLTNERTRNQFLGKTAVATVLISRFEDCQEETLREAIELLKISISSGNPPQDATPYLLEGVIRLYDLTGDVNLLLDVKDTSQVDPAYQPRVAHFLNMAEIWLRLAERARSHGVIQVCLERADLNLEQAGESHPTESTDRVRQAILSTFLEALRDSGWQRHPSVTIRYLRTPFGLAEHARDHLLLEGNDAGLHMVDRLIAELTTLMDSIRGEPICRRVLADLLSAVSVSSAVPSDRRISALREAIRIRYGNNSPLTDEASRIRQGDDLIRLGALTGDQKVRRDGVLQLLREVSADTSSCNPLVILGRDIETNGPILESELKDIERHLEGQPGYRLSLRAIASGDSTSLYRSAAARAIRSPDVRHRHLGGRSNALTVEDHLGLSTDTFVFKRTRFRSCQLELRRAELIEETLRRDALGDRYGLVDHIAVLEEELPALENDLRSVMTVRRFARGSSLANIGSEEPSLAIARLTSTARYLAHIHAIERKVDDTPSGMRKELKTKEVGRWLKVIVDKPGDRSQFDRWWDLVRALPSFPRRDAHAFNWIVTDEEQILAVDLEAVGWRPVGYELAQLTDDVPILPCTRTGWTQRLAILAAYGETLTQRQMNVGDADLLQGYIAGLTARAIRALSDPSGSHGLRLHGHNLLRLIEMTADLEPARDLARDINLLWARRLGAPAGLTIPDLADARRKHISRALAFHLRHNPTIPRDRAGWAPVETLTSQLRSDGLRVSTIDVLAVAGAIDETRFESSETHVRAMYGHSVHVDISYTSSAERPQLFHATSMRALNQIFQGQGGLRPMSRQWVHLSTEWRKALQAGGRKGSPILLGLASAEQSAATFHHAGGSTWLAEEISAPLLTIIPIFGVFEWRLTNR</sequence>
<evidence type="ECO:0000256" key="1">
    <source>
        <dbReference type="ARBA" id="ARBA00009836"/>
    </source>
</evidence>
<dbReference type="SUPFAM" id="SSF56112">
    <property type="entry name" value="Protein kinase-like (PK-like)"/>
    <property type="match status" value="1"/>
</dbReference>
<keyword evidence="2" id="KW-0808">Transferase</keyword>
<proteinExistence type="inferred from homology"/>
<dbReference type="InterPro" id="IPR042080">
    <property type="entry name" value="RNA_2'-PTrans_N"/>
</dbReference>
<dbReference type="GO" id="GO:0000215">
    <property type="term" value="F:tRNA 2'-phosphotransferase activity"/>
    <property type="evidence" value="ECO:0007669"/>
    <property type="project" value="TreeGrafter"/>
</dbReference>
<evidence type="ECO:0000256" key="2">
    <source>
        <dbReference type="ARBA" id="ARBA00022679"/>
    </source>
</evidence>
<accession>A0A3A9Y470</accession>
<dbReference type="Pfam" id="PF01885">
    <property type="entry name" value="PTS_2-RNA"/>
    <property type="match status" value="1"/>
</dbReference>
<dbReference type="Proteomes" id="UP000275865">
    <property type="component" value="Unassembled WGS sequence"/>
</dbReference>
<dbReference type="Gene3D" id="3.20.170.30">
    <property type="match status" value="1"/>
</dbReference>
<dbReference type="Gene3D" id="1.10.10.970">
    <property type="entry name" value="RNA 2'-phosphotransferase, Tpt1/KptA family, N-terminal domain"/>
    <property type="match status" value="1"/>
</dbReference>
<name>A0A3A9Y470_9ACTN</name>
<evidence type="ECO:0000313" key="6">
    <source>
        <dbReference type="Proteomes" id="UP000275865"/>
    </source>
</evidence>
<comment type="caution">
    <text evidence="5">The sequence shown here is derived from an EMBL/GenBank/DDBJ whole genome shotgun (WGS) entry which is preliminary data.</text>
</comment>
<organism evidence="5 6">
    <name type="scientific">Micromonospora musae</name>
    <dbReference type="NCBI Taxonomy" id="1894970"/>
    <lineage>
        <taxon>Bacteria</taxon>
        <taxon>Bacillati</taxon>
        <taxon>Actinomycetota</taxon>
        <taxon>Actinomycetes</taxon>
        <taxon>Micromonosporales</taxon>
        <taxon>Micromonosporaceae</taxon>
        <taxon>Micromonospora</taxon>
    </lineage>
</organism>
<dbReference type="InterPro" id="IPR042081">
    <property type="entry name" value="RNA_2'-PTrans_C"/>
</dbReference>
<dbReference type="InterPro" id="IPR011009">
    <property type="entry name" value="Kinase-like_dom_sf"/>
</dbReference>
<dbReference type="PANTHER" id="PTHR12684:SF2">
    <property type="entry name" value="TRNA 2'-PHOSPHOTRANSFERASE 1"/>
    <property type="match status" value="1"/>
</dbReference>
<gene>
    <name evidence="5" type="ORF">D7044_12740</name>
</gene>
<dbReference type="InterPro" id="IPR002745">
    <property type="entry name" value="Ptrans_KptA/Tpt1"/>
</dbReference>